<dbReference type="AlphaFoldDB" id="A0A4V1QBA8"/>
<accession>A0A4V1QBA8</accession>
<dbReference type="PANTHER" id="PTHR39560:SF1">
    <property type="entry name" value="PROTEIN ADENYLYLTRANSFERASE FIC-RELATED"/>
    <property type="match status" value="1"/>
</dbReference>
<comment type="caution">
    <text evidence="8">The sequence shown here is derived from an EMBL/GenBank/DDBJ whole genome shotgun (WGS) entry which is preliminary data.</text>
</comment>
<evidence type="ECO:0000256" key="5">
    <source>
        <dbReference type="ARBA" id="ARBA00034531"/>
    </source>
</evidence>
<dbReference type="PANTHER" id="PTHR39560">
    <property type="entry name" value="PROTEIN ADENYLYLTRANSFERASE FIC-RELATED"/>
    <property type="match status" value="1"/>
</dbReference>
<dbReference type="InterPro" id="IPR003812">
    <property type="entry name" value="Fido"/>
</dbReference>
<dbReference type="EMBL" id="WMZA01000003">
    <property type="protein sequence ID" value="MTR63076.1"/>
    <property type="molecule type" value="Genomic_DNA"/>
</dbReference>
<organism evidence="8 9">
    <name type="scientific">Streptococcus parasanguinis</name>
    <dbReference type="NCBI Taxonomy" id="1318"/>
    <lineage>
        <taxon>Bacteria</taxon>
        <taxon>Bacillati</taxon>
        <taxon>Bacillota</taxon>
        <taxon>Bacilli</taxon>
        <taxon>Lactobacillales</taxon>
        <taxon>Streptococcaceae</taxon>
        <taxon>Streptococcus</taxon>
    </lineage>
</organism>
<dbReference type="GO" id="GO:0051302">
    <property type="term" value="P:regulation of cell division"/>
    <property type="evidence" value="ECO:0007669"/>
    <property type="project" value="TreeGrafter"/>
</dbReference>
<keyword evidence="4" id="KW-0067">ATP-binding</keyword>
<dbReference type="PROSITE" id="PS51459">
    <property type="entry name" value="FIDO"/>
    <property type="match status" value="1"/>
</dbReference>
<dbReference type="EC" id="2.7.7.108" evidence="5"/>
<evidence type="ECO:0000256" key="6">
    <source>
        <dbReference type="ARBA" id="ARBA00047939"/>
    </source>
</evidence>
<dbReference type="Pfam" id="PF02661">
    <property type="entry name" value="Fic"/>
    <property type="match status" value="1"/>
</dbReference>
<comment type="catalytic activity">
    <reaction evidence="6">
        <text>L-threonyl-[protein] + ATP = 3-O-(5'-adenylyl)-L-threonyl-[protein] + diphosphate</text>
        <dbReference type="Rhea" id="RHEA:54292"/>
        <dbReference type="Rhea" id="RHEA-COMP:11060"/>
        <dbReference type="Rhea" id="RHEA-COMP:13847"/>
        <dbReference type="ChEBI" id="CHEBI:30013"/>
        <dbReference type="ChEBI" id="CHEBI:30616"/>
        <dbReference type="ChEBI" id="CHEBI:33019"/>
        <dbReference type="ChEBI" id="CHEBI:138113"/>
        <dbReference type="EC" id="2.7.7.108"/>
    </reaction>
</comment>
<evidence type="ECO:0000256" key="2">
    <source>
        <dbReference type="ARBA" id="ARBA00022695"/>
    </source>
</evidence>
<keyword evidence="2" id="KW-0548">Nucleotidyltransferase</keyword>
<evidence type="ECO:0000256" key="7">
    <source>
        <dbReference type="ARBA" id="ARBA00048696"/>
    </source>
</evidence>
<evidence type="ECO:0000256" key="3">
    <source>
        <dbReference type="ARBA" id="ARBA00022741"/>
    </source>
</evidence>
<dbReference type="Gene3D" id="1.10.3290.10">
    <property type="entry name" value="Fido-like domain"/>
    <property type="match status" value="1"/>
</dbReference>
<sequence>MVRKIYDGYDYIDPDNLYTYPHSPVLINKFNEKNDNKARELEYRLVASQSLKLFINPIEVNTVSDILKIHKFLFEGMYTWAGQYRQVNISKSGNAFMPVQSFDMAEKFLNTLLSNYLLNANNKIEICKSLAEILDNLNYFHPFREGNGRTQREVIRSLALMKGYECEISIGLDDDIYHLYMDGTVYGDTSKLEQLFNKLLTEL</sequence>
<dbReference type="SUPFAM" id="SSF140931">
    <property type="entry name" value="Fic-like"/>
    <property type="match status" value="1"/>
</dbReference>
<protein>
    <recommendedName>
        <fullName evidence="5">protein adenylyltransferase</fullName>
        <ecNumber evidence="5">2.7.7.108</ecNumber>
    </recommendedName>
</protein>
<evidence type="ECO:0000313" key="8">
    <source>
        <dbReference type="EMBL" id="MTR63076.1"/>
    </source>
</evidence>
<dbReference type="GO" id="GO:0005524">
    <property type="term" value="F:ATP binding"/>
    <property type="evidence" value="ECO:0007669"/>
    <property type="project" value="UniProtKB-KW"/>
</dbReference>
<name>A0A4V1QBA8_STRPA</name>
<dbReference type="GO" id="GO:0070733">
    <property type="term" value="F:AMPylase activity"/>
    <property type="evidence" value="ECO:0007669"/>
    <property type="project" value="UniProtKB-EC"/>
</dbReference>
<comment type="catalytic activity">
    <reaction evidence="7">
        <text>L-tyrosyl-[protein] + ATP = O-(5'-adenylyl)-L-tyrosyl-[protein] + diphosphate</text>
        <dbReference type="Rhea" id="RHEA:54288"/>
        <dbReference type="Rhea" id="RHEA-COMP:10136"/>
        <dbReference type="Rhea" id="RHEA-COMP:13846"/>
        <dbReference type="ChEBI" id="CHEBI:30616"/>
        <dbReference type="ChEBI" id="CHEBI:33019"/>
        <dbReference type="ChEBI" id="CHEBI:46858"/>
        <dbReference type="ChEBI" id="CHEBI:83624"/>
        <dbReference type="EC" id="2.7.7.108"/>
    </reaction>
</comment>
<dbReference type="RefSeq" id="WP_049474729.1">
    <property type="nucleotide sequence ID" value="NZ_JASHFA010000001.1"/>
</dbReference>
<dbReference type="Proteomes" id="UP000462658">
    <property type="component" value="Unassembled WGS sequence"/>
</dbReference>
<dbReference type="InterPro" id="IPR036597">
    <property type="entry name" value="Fido-like_dom_sf"/>
</dbReference>
<evidence type="ECO:0000313" key="9">
    <source>
        <dbReference type="Proteomes" id="UP000462658"/>
    </source>
</evidence>
<reference evidence="8 9" key="1">
    <citation type="journal article" date="2019" name="Nat. Med.">
        <title>A library of human gut bacterial isolates paired with longitudinal multiomics data enables mechanistic microbiome research.</title>
        <authorList>
            <person name="Poyet M."/>
            <person name="Groussin M."/>
            <person name="Gibbons S.M."/>
            <person name="Avila-Pacheco J."/>
            <person name="Jiang X."/>
            <person name="Kearney S.M."/>
            <person name="Perrotta A.R."/>
            <person name="Berdy B."/>
            <person name="Zhao S."/>
            <person name="Lieberman T.D."/>
            <person name="Swanson P.K."/>
            <person name="Smith M."/>
            <person name="Roesemann S."/>
            <person name="Alexander J.E."/>
            <person name="Rich S.A."/>
            <person name="Livny J."/>
            <person name="Vlamakis H."/>
            <person name="Clish C."/>
            <person name="Bullock K."/>
            <person name="Deik A."/>
            <person name="Scott J."/>
            <person name="Pierce K.A."/>
            <person name="Xavier R.J."/>
            <person name="Alm E.J."/>
        </authorList>
    </citation>
    <scope>NUCLEOTIDE SEQUENCE [LARGE SCALE GENOMIC DNA]</scope>
    <source>
        <strain evidence="8 9">BIOML-A10</strain>
    </source>
</reference>
<keyword evidence="1" id="KW-0808">Transferase</keyword>
<evidence type="ECO:0000256" key="1">
    <source>
        <dbReference type="ARBA" id="ARBA00022679"/>
    </source>
</evidence>
<gene>
    <name evidence="8" type="ORF">GMC80_07010</name>
</gene>
<evidence type="ECO:0000256" key="4">
    <source>
        <dbReference type="ARBA" id="ARBA00022840"/>
    </source>
</evidence>
<keyword evidence="3" id="KW-0547">Nucleotide-binding</keyword>
<proteinExistence type="predicted"/>